<proteinExistence type="predicted"/>
<evidence type="ECO:0000313" key="2">
    <source>
        <dbReference type="Proteomes" id="UP000193411"/>
    </source>
</evidence>
<keyword evidence="2" id="KW-1185">Reference proteome</keyword>
<dbReference type="Proteomes" id="UP000193411">
    <property type="component" value="Unassembled WGS sequence"/>
</dbReference>
<dbReference type="AlphaFoldDB" id="A0A1Y2I4H0"/>
<sequence>MAPSRIVQTLGDLVTSLPGDLSFRIGQLLWVIRSKPSDRGPDWSFCCYKYAAKTSEHAPDRENRQVLLEGKVPKHYVTTNPDVMYRAKVMTPLTGTASDDVLTTAQGMLVDVIGELVDDSDWVIARIPDTDDFGLLYKPYIQTIQLSATILFDTNPSIEHGQHPDLVARRGDECVLLDPNPNSFWPNARVTWSLNPTRIGTDGAVPRTYLRVHQASTSDPEQLPRMRIPLTERRVVLYIPTRGAKRPRQGRDECSKPCLHVMNLRTDRRLIGF</sequence>
<reference evidence="1 2" key="1">
    <citation type="submission" date="2016-07" db="EMBL/GenBank/DDBJ databases">
        <title>Pervasive Adenine N6-methylation of Active Genes in Fungi.</title>
        <authorList>
            <consortium name="DOE Joint Genome Institute"/>
            <person name="Mondo S.J."/>
            <person name="Dannebaum R.O."/>
            <person name="Kuo R.C."/>
            <person name="Labutti K."/>
            <person name="Haridas S."/>
            <person name="Kuo A."/>
            <person name="Salamov A."/>
            <person name="Ahrendt S.R."/>
            <person name="Lipzen A."/>
            <person name="Sullivan W."/>
            <person name="Andreopoulos W.B."/>
            <person name="Clum A."/>
            <person name="Lindquist E."/>
            <person name="Daum C."/>
            <person name="Ramamoorthy G.K."/>
            <person name="Gryganskyi A."/>
            <person name="Culley D."/>
            <person name="Magnuson J.K."/>
            <person name="James T.Y."/>
            <person name="O'Malley M.A."/>
            <person name="Stajich J.E."/>
            <person name="Spatafora J.W."/>
            <person name="Visel A."/>
            <person name="Grigoriev I.V."/>
        </authorList>
    </citation>
    <scope>NUCLEOTIDE SEQUENCE [LARGE SCALE GENOMIC DNA]</scope>
    <source>
        <strain evidence="1 2">PL171</strain>
    </source>
</reference>
<name>A0A1Y2I4H0_9FUNG</name>
<accession>A0A1Y2I4H0</accession>
<dbReference type="EMBL" id="MCFL01000002">
    <property type="protein sequence ID" value="ORZ40873.1"/>
    <property type="molecule type" value="Genomic_DNA"/>
</dbReference>
<evidence type="ECO:0008006" key="3">
    <source>
        <dbReference type="Google" id="ProtNLM"/>
    </source>
</evidence>
<evidence type="ECO:0000313" key="1">
    <source>
        <dbReference type="EMBL" id="ORZ40873.1"/>
    </source>
</evidence>
<organism evidence="1 2">
    <name type="scientific">Catenaria anguillulae PL171</name>
    <dbReference type="NCBI Taxonomy" id="765915"/>
    <lineage>
        <taxon>Eukaryota</taxon>
        <taxon>Fungi</taxon>
        <taxon>Fungi incertae sedis</taxon>
        <taxon>Blastocladiomycota</taxon>
        <taxon>Blastocladiomycetes</taxon>
        <taxon>Blastocladiales</taxon>
        <taxon>Catenariaceae</taxon>
        <taxon>Catenaria</taxon>
    </lineage>
</organism>
<protein>
    <recommendedName>
        <fullName evidence="3">SH3 domain-containing protein</fullName>
    </recommendedName>
</protein>
<comment type="caution">
    <text evidence="1">The sequence shown here is derived from an EMBL/GenBank/DDBJ whole genome shotgun (WGS) entry which is preliminary data.</text>
</comment>
<gene>
    <name evidence="1" type="ORF">BCR44DRAFT_34785</name>
</gene>